<dbReference type="Pfam" id="PF00106">
    <property type="entry name" value="adh_short"/>
    <property type="match status" value="1"/>
</dbReference>
<evidence type="ECO:0000313" key="4">
    <source>
        <dbReference type="Proteomes" id="UP000323708"/>
    </source>
</evidence>
<evidence type="ECO:0000256" key="1">
    <source>
        <dbReference type="ARBA" id="ARBA00006484"/>
    </source>
</evidence>
<comment type="caution">
    <text evidence="3">The sequence shown here is derived from an EMBL/GenBank/DDBJ whole genome shotgun (WGS) entry which is preliminary data.</text>
</comment>
<proteinExistence type="inferred from homology"/>
<dbReference type="Proteomes" id="UP000323708">
    <property type="component" value="Unassembled WGS sequence"/>
</dbReference>
<organism evidence="3 4">
    <name type="scientific">Pseudohalioglobus sediminis</name>
    <dbReference type="NCBI Taxonomy" id="2606449"/>
    <lineage>
        <taxon>Bacteria</taxon>
        <taxon>Pseudomonadati</taxon>
        <taxon>Pseudomonadota</taxon>
        <taxon>Gammaproteobacteria</taxon>
        <taxon>Cellvibrionales</taxon>
        <taxon>Halieaceae</taxon>
        <taxon>Pseudohalioglobus</taxon>
    </lineage>
</organism>
<dbReference type="InterPro" id="IPR002347">
    <property type="entry name" value="SDR_fam"/>
</dbReference>
<dbReference type="RefSeq" id="WP_149610196.1">
    <property type="nucleotide sequence ID" value="NZ_VTUX01000002.1"/>
</dbReference>
<keyword evidence="4" id="KW-1185">Reference proteome</keyword>
<evidence type="ECO:0000256" key="2">
    <source>
        <dbReference type="RuleBase" id="RU000363"/>
    </source>
</evidence>
<comment type="similarity">
    <text evidence="1 2">Belongs to the short-chain dehydrogenases/reductases (SDR) family.</text>
</comment>
<dbReference type="EMBL" id="VTUX01000002">
    <property type="protein sequence ID" value="KAA1193088.1"/>
    <property type="molecule type" value="Genomic_DNA"/>
</dbReference>
<dbReference type="InterPro" id="IPR036291">
    <property type="entry name" value="NAD(P)-bd_dom_sf"/>
</dbReference>
<accession>A0A5B0X388</accession>
<dbReference type="AlphaFoldDB" id="A0A5B0X388"/>
<evidence type="ECO:0000313" key="3">
    <source>
        <dbReference type="EMBL" id="KAA1193088.1"/>
    </source>
</evidence>
<dbReference type="Gene3D" id="3.40.50.720">
    <property type="entry name" value="NAD(P)-binding Rossmann-like Domain"/>
    <property type="match status" value="1"/>
</dbReference>
<gene>
    <name evidence="3" type="ORF">F0M18_04375</name>
</gene>
<reference evidence="3 4" key="1">
    <citation type="submission" date="2019-09" db="EMBL/GenBank/DDBJ databases">
        <authorList>
            <person name="Chen X.-Y."/>
        </authorList>
    </citation>
    <scope>NUCLEOTIDE SEQUENCE [LARGE SCALE GENOMIC DNA]</scope>
    <source>
        <strain evidence="3 4">NY5</strain>
    </source>
</reference>
<dbReference type="PRINTS" id="PR00080">
    <property type="entry name" value="SDRFAMILY"/>
</dbReference>
<sequence length="279" mass="29237">MAVLNGRVALVTGASRGIGRAIARRFAAEGAAVVVCASRMGAHGDLEGTLEGTVAVIESAGGKAAAVACDLADAEARSNLVELASAHFGAVDILVNNAARADYELPSMNSTASRNRVFDLNVNVPVELLQQALPGMRAKGRGWCLNVSSRTAERVEPPYPDSKVAAHVIGPYGATKAALNRYTQALADELADENIFVNALAPNNIVLTNVGEAVEAIARRRPDMVEPVEMMAEAALELCCGSHVGEVVYSRNIVHASGRKLHDLSGREVIGDAFTLGKL</sequence>
<dbReference type="PANTHER" id="PTHR43943">
    <property type="entry name" value="DEHYDROGENASE/REDUCTASE (SDR FAMILY) MEMBER 4"/>
    <property type="match status" value="1"/>
</dbReference>
<dbReference type="SUPFAM" id="SSF51735">
    <property type="entry name" value="NAD(P)-binding Rossmann-fold domains"/>
    <property type="match status" value="1"/>
</dbReference>
<dbReference type="PRINTS" id="PR00081">
    <property type="entry name" value="GDHRDH"/>
</dbReference>
<dbReference type="PANTHER" id="PTHR43943:SF2">
    <property type="entry name" value="DEHYDROGENASE_REDUCTASE 4"/>
    <property type="match status" value="1"/>
</dbReference>
<name>A0A5B0X388_9GAMM</name>
<protein>
    <submittedName>
        <fullName evidence="3">SDR family NAD(P)-dependent oxidoreductase</fullName>
    </submittedName>
</protein>